<keyword evidence="2" id="KW-0808">Transferase</keyword>
<evidence type="ECO:0000256" key="1">
    <source>
        <dbReference type="SAM" id="SignalP"/>
    </source>
</evidence>
<keyword evidence="1" id="KW-0732">Signal</keyword>
<name>A0A4Z0M4E0_9GAMM</name>
<evidence type="ECO:0000313" key="3">
    <source>
        <dbReference type="Proteomes" id="UP000298050"/>
    </source>
</evidence>
<dbReference type="EMBL" id="SRLE01000006">
    <property type="protein sequence ID" value="TGD74297.1"/>
    <property type="molecule type" value="Genomic_DNA"/>
</dbReference>
<organism evidence="2 3">
    <name type="scientific">Mangrovimicrobium sediminis</name>
    <dbReference type="NCBI Taxonomy" id="2562682"/>
    <lineage>
        <taxon>Bacteria</taxon>
        <taxon>Pseudomonadati</taxon>
        <taxon>Pseudomonadota</taxon>
        <taxon>Gammaproteobacteria</taxon>
        <taxon>Cellvibrionales</taxon>
        <taxon>Halieaceae</taxon>
        <taxon>Mangrovimicrobium</taxon>
    </lineage>
</organism>
<feature type="signal peptide" evidence="1">
    <location>
        <begin position="1"/>
        <end position="38"/>
    </location>
</feature>
<gene>
    <name evidence="2" type="ORF">E4634_09265</name>
</gene>
<reference evidence="2 3" key="1">
    <citation type="submission" date="2019-04" db="EMBL/GenBank/DDBJ databases">
        <title>Taxonomy of novel Haliea sp. from mangrove soil of West Coast of India.</title>
        <authorList>
            <person name="Verma A."/>
            <person name="Kumar P."/>
            <person name="Krishnamurthi S."/>
        </authorList>
    </citation>
    <scope>NUCLEOTIDE SEQUENCE [LARGE SCALE GENOMIC DNA]</scope>
    <source>
        <strain evidence="2 3">SAOS-164</strain>
    </source>
</reference>
<dbReference type="GO" id="GO:0008168">
    <property type="term" value="F:methyltransferase activity"/>
    <property type="evidence" value="ECO:0007669"/>
    <property type="project" value="UniProtKB-KW"/>
</dbReference>
<keyword evidence="2" id="KW-0489">Methyltransferase</keyword>
<sequence>MLRTQVTDMARRPTTHLTKSLAATALALAALAPALPCAAGTAEEAIHSPGRLQQDLERDAREQPAVIIDLLDIGPGDRVADIFGGAGYYSELLGRVVAPGGEVLLHNNQAYLQYAAAGLQRRFDGREVPNVVRHDREPADLGLGENRLDAALIIMSYHDLYFSEENWPAIDRADFMGQIVRALKPGGRFLIVDHQAAAGAGATVAHSLHRIEAATARRDIEATGLVYVGGTEVLRNPGDDHSLNVFDPAIRGRTDRFVQVYAKPEAPK</sequence>
<keyword evidence="3" id="KW-1185">Reference proteome</keyword>
<dbReference type="Proteomes" id="UP000298050">
    <property type="component" value="Unassembled WGS sequence"/>
</dbReference>
<protein>
    <submittedName>
        <fullName evidence="2">Methyltransferase type 11</fullName>
    </submittedName>
</protein>
<evidence type="ECO:0000313" key="2">
    <source>
        <dbReference type="EMBL" id="TGD74297.1"/>
    </source>
</evidence>
<accession>A0A4Z0M4E0</accession>
<proteinExistence type="predicted"/>
<dbReference type="InterPro" id="IPR029063">
    <property type="entry name" value="SAM-dependent_MTases_sf"/>
</dbReference>
<comment type="caution">
    <text evidence="2">The sequence shown here is derived from an EMBL/GenBank/DDBJ whole genome shotgun (WGS) entry which is preliminary data.</text>
</comment>
<dbReference type="Gene3D" id="3.40.50.150">
    <property type="entry name" value="Vaccinia Virus protein VP39"/>
    <property type="match status" value="1"/>
</dbReference>
<dbReference type="SUPFAM" id="SSF53335">
    <property type="entry name" value="S-adenosyl-L-methionine-dependent methyltransferases"/>
    <property type="match status" value="1"/>
</dbReference>
<dbReference type="AlphaFoldDB" id="A0A4Z0M4E0"/>
<feature type="chain" id="PRO_5021371767" evidence="1">
    <location>
        <begin position="39"/>
        <end position="268"/>
    </location>
</feature>
<dbReference type="GO" id="GO:0032259">
    <property type="term" value="P:methylation"/>
    <property type="evidence" value="ECO:0007669"/>
    <property type="project" value="UniProtKB-KW"/>
</dbReference>